<dbReference type="EMBL" id="JBGBPQ010000007">
    <property type="protein sequence ID" value="KAL1522170.1"/>
    <property type="molecule type" value="Genomic_DNA"/>
</dbReference>
<organism evidence="4 5">
    <name type="scientific">Prymnesium parvum</name>
    <name type="common">Toxic golden alga</name>
    <dbReference type="NCBI Taxonomy" id="97485"/>
    <lineage>
        <taxon>Eukaryota</taxon>
        <taxon>Haptista</taxon>
        <taxon>Haptophyta</taxon>
        <taxon>Prymnesiophyceae</taxon>
        <taxon>Prymnesiales</taxon>
        <taxon>Prymnesiaceae</taxon>
        <taxon>Prymnesium</taxon>
    </lineage>
</organism>
<dbReference type="PROSITE" id="PS50294">
    <property type="entry name" value="WD_REPEATS_REGION"/>
    <property type="match status" value="2"/>
</dbReference>
<evidence type="ECO:0000256" key="3">
    <source>
        <dbReference type="PROSITE-ProRule" id="PRU00221"/>
    </source>
</evidence>
<dbReference type="Gene3D" id="2.130.10.10">
    <property type="entry name" value="YVTN repeat-like/Quinoprotein amine dehydrogenase"/>
    <property type="match status" value="1"/>
</dbReference>
<proteinExistence type="predicted"/>
<dbReference type="InterPro" id="IPR001680">
    <property type="entry name" value="WD40_rpt"/>
</dbReference>
<comment type="caution">
    <text evidence="4">The sequence shown here is derived from an EMBL/GenBank/DDBJ whole genome shotgun (WGS) entry which is preliminary data.</text>
</comment>
<feature type="repeat" description="WD" evidence="3">
    <location>
        <begin position="193"/>
        <end position="219"/>
    </location>
</feature>
<feature type="repeat" description="WD" evidence="3">
    <location>
        <begin position="137"/>
        <end position="176"/>
    </location>
</feature>
<accession>A0AB34JKT5</accession>
<sequence length="348" mass="37439">MGTKDDYDKALDTFLDAQKAFKGQLTHQIAKGTPQAVAPKCVRTMQAKDLGKVYAVSWSNNDDLICAAHQEGAVTIKSALNGGHKNMPIIFPKKEEKIVPMATLFLPGDGAIAVGGMDNVITIFDRSQITCEKKKVMVNHEGYISSLKMLGDKILSGSGDSTIRLWDPSTGQEVKAFCEHDGDCSGLDCLPGNPNMFVSSSTDTTCRLWDARTGKSTRWFKAKYSVNCVSLFPTGSMLACGCDSASFEYWDINSFNQIGRGKVKRGRCETIAFSKSGALTYMGWDAPEAGYVMCAETFFVDKQAKVETGGHTETCSSMALSNDGTALVSASFDATVKIWTAPPGATGA</sequence>
<dbReference type="Pfam" id="PF00400">
    <property type="entry name" value="WD40"/>
    <property type="match status" value="4"/>
</dbReference>
<dbReference type="GO" id="GO:0007165">
    <property type="term" value="P:signal transduction"/>
    <property type="evidence" value="ECO:0007669"/>
    <property type="project" value="InterPro"/>
</dbReference>
<protein>
    <recommendedName>
        <fullName evidence="6">Guanine nucleotide-binding protein subunit beta-like protein</fullName>
    </recommendedName>
</protein>
<evidence type="ECO:0000256" key="1">
    <source>
        <dbReference type="ARBA" id="ARBA00022574"/>
    </source>
</evidence>
<dbReference type="InterPro" id="IPR020472">
    <property type="entry name" value="WD40_PAC1"/>
</dbReference>
<dbReference type="InterPro" id="IPR036322">
    <property type="entry name" value="WD40_repeat_dom_sf"/>
</dbReference>
<dbReference type="AlphaFoldDB" id="A0AB34JKT5"/>
<dbReference type="Proteomes" id="UP001515480">
    <property type="component" value="Unassembled WGS sequence"/>
</dbReference>
<dbReference type="SMART" id="SM00320">
    <property type="entry name" value="WD40"/>
    <property type="match status" value="6"/>
</dbReference>
<dbReference type="PANTHER" id="PTHR19850">
    <property type="entry name" value="GUANINE NUCLEOTIDE-BINDING PROTEIN BETA G PROTEIN BETA"/>
    <property type="match status" value="1"/>
</dbReference>
<feature type="repeat" description="WD" evidence="3">
    <location>
        <begin position="308"/>
        <end position="339"/>
    </location>
</feature>
<dbReference type="InterPro" id="IPR016346">
    <property type="entry name" value="G-protein_beta_1-5"/>
</dbReference>
<evidence type="ECO:0008006" key="6">
    <source>
        <dbReference type="Google" id="ProtNLM"/>
    </source>
</evidence>
<name>A0AB34JKT5_PRYPA</name>
<dbReference type="SUPFAM" id="SSF50978">
    <property type="entry name" value="WD40 repeat-like"/>
    <property type="match status" value="1"/>
</dbReference>
<keyword evidence="2" id="KW-0677">Repeat</keyword>
<evidence type="ECO:0000313" key="4">
    <source>
        <dbReference type="EMBL" id="KAL1522170.1"/>
    </source>
</evidence>
<reference evidence="4 5" key="1">
    <citation type="journal article" date="2024" name="Science">
        <title>Giant polyketide synthase enzymes in the biosynthesis of giant marine polyether toxins.</title>
        <authorList>
            <person name="Fallon T.R."/>
            <person name="Shende V.V."/>
            <person name="Wierzbicki I.H."/>
            <person name="Pendleton A.L."/>
            <person name="Watervoot N.F."/>
            <person name="Auber R.P."/>
            <person name="Gonzalez D.J."/>
            <person name="Wisecaver J.H."/>
            <person name="Moore B.S."/>
        </authorList>
    </citation>
    <scope>NUCLEOTIDE SEQUENCE [LARGE SCALE GENOMIC DNA]</scope>
    <source>
        <strain evidence="4 5">12B1</strain>
    </source>
</reference>
<gene>
    <name evidence="4" type="ORF">AB1Y20_021809</name>
</gene>
<evidence type="ECO:0000256" key="2">
    <source>
        <dbReference type="ARBA" id="ARBA00022737"/>
    </source>
</evidence>
<dbReference type="InterPro" id="IPR015943">
    <property type="entry name" value="WD40/YVTN_repeat-like_dom_sf"/>
</dbReference>
<keyword evidence="5" id="KW-1185">Reference proteome</keyword>
<keyword evidence="1 3" id="KW-0853">WD repeat</keyword>
<dbReference type="PRINTS" id="PR00320">
    <property type="entry name" value="GPROTEINBRPT"/>
</dbReference>
<dbReference type="PROSITE" id="PS50082">
    <property type="entry name" value="WD_REPEATS_2"/>
    <property type="match status" value="3"/>
</dbReference>
<evidence type="ECO:0000313" key="5">
    <source>
        <dbReference type="Proteomes" id="UP001515480"/>
    </source>
</evidence>